<comment type="caution">
    <text evidence="1">The sequence shown here is derived from an EMBL/GenBank/DDBJ whole genome shotgun (WGS) entry which is preliminary data.</text>
</comment>
<dbReference type="AlphaFoldDB" id="A0AAW2HLX4"/>
<name>A0AAW2HLX4_9NEOP</name>
<reference evidence="1" key="1">
    <citation type="journal article" date="2024" name="Gigascience">
        <title>Chromosome-level genome of the poultry shaft louse Menopon gallinae provides insight into the host-switching and adaptive evolution of parasitic lice.</title>
        <authorList>
            <person name="Xu Y."/>
            <person name="Ma L."/>
            <person name="Liu S."/>
            <person name="Liang Y."/>
            <person name="Liu Q."/>
            <person name="He Z."/>
            <person name="Tian L."/>
            <person name="Duan Y."/>
            <person name="Cai W."/>
            <person name="Li H."/>
            <person name="Song F."/>
        </authorList>
    </citation>
    <scope>NUCLEOTIDE SEQUENCE</scope>
    <source>
        <strain evidence="1">Cailab_2023a</strain>
    </source>
</reference>
<gene>
    <name evidence="1" type="ORF">PYX00_008223</name>
</gene>
<proteinExistence type="predicted"/>
<sequence>MMTPLPMMRDRKSIGRTSKRLNVYAGDVINLSGAGIRSDAFADWLTVPFTLPVGVVAGFDVSRGHFVVV</sequence>
<dbReference type="EMBL" id="JARGDH010000004">
    <property type="protein sequence ID" value="KAL0270965.1"/>
    <property type="molecule type" value="Genomic_DNA"/>
</dbReference>
<protein>
    <recommendedName>
        <fullName evidence="2">PilZ domain-containing protein</fullName>
    </recommendedName>
</protein>
<organism evidence="1">
    <name type="scientific">Menopon gallinae</name>
    <name type="common">poultry shaft louse</name>
    <dbReference type="NCBI Taxonomy" id="328185"/>
    <lineage>
        <taxon>Eukaryota</taxon>
        <taxon>Metazoa</taxon>
        <taxon>Ecdysozoa</taxon>
        <taxon>Arthropoda</taxon>
        <taxon>Hexapoda</taxon>
        <taxon>Insecta</taxon>
        <taxon>Pterygota</taxon>
        <taxon>Neoptera</taxon>
        <taxon>Paraneoptera</taxon>
        <taxon>Psocodea</taxon>
        <taxon>Troctomorpha</taxon>
        <taxon>Phthiraptera</taxon>
        <taxon>Amblycera</taxon>
        <taxon>Menoponidae</taxon>
        <taxon>Menopon</taxon>
    </lineage>
</organism>
<accession>A0AAW2HLX4</accession>
<evidence type="ECO:0008006" key="2">
    <source>
        <dbReference type="Google" id="ProtNLM"/>
    </source>
</evidence>
<evidence type="ECO:0000313" key="1">
    <source>
        <dbReference type="EMBL" id="KAL0270965.1"/>
    </source>
</evidence>